<evidence type="ECO:0000256" key="1">
    <source>
        <dbReference type="ARBA" id="ARBA00006479"/>
    </source>
</evidence>
<accession>A0A4U0S719</accession>
<reference evidence="2 3" key="1">
    <citation type="submission" date="2019-04" db="EMBL/GenBank/DDBJ databases">
        <title>Streptomyces oryziradicis sp. nov., a novel actinomycete isolated from rhizosphere soil of rice (Oryza sativa L.).</title>
        <authorList>
            <person name="Li C."/>
        </authorList>
    </citation>
    <scope>NUCLEOTIDE SEQUENCE [LARGE SCALE GENOMIC DNA]</scope>
    <source>
        <strain evidence="2 3">NEAU-C40</strain>
    </source>
</reference>
<dbReference type="InterPro" id="IPR043129">
    <property type="entry name" value="ATPase_NBD"/>
</dbReference>
<dbReference type="SUPFAM" id="SSF53067">
    <property type="entry name" value="Actin-like ATPase domain"/>
    <property type="match status" value="1"/>
</dbReference>
<proteinExistence type="inferred from homology"/>
<organism evidence="2 3">
    <name type="scientific">Actinacidiphila oryziradicis</name>
    <dbReference type="NCBI Taxonomy" id="2571141"/>
    <lineage>
        <taxon>Bacteria</taxon>
        <taxon>Bacillati</taxon>
        <taxon>Actinomycetota</taxon>
        <taxon>Actinomycetes</taxon>
        <taxon>Kitasatosporales</taxon>
        <taxon>Streptomycetaceae</taxon>
        <taxon>Actinacidiphila</taxon>
    </lineage>
</organism>
<protein>
    <submittedName>
        <fullName evidence="2">ROK family protein</fullName>
    </submittedName>
</protein>
<dbReference type="PANTHER" id="PTHR18964">
    <property type="entry name" value="ROK (REPRESSOR, ORF, KINASE) FAMILY"/>
    <property type="match status" value="1"/>
</dbReference>
<dbReference type="PANTHER" id="PTHR18964:SF149">
    <property type="entry name" value="BIFUNCTIONAL UDP-N-ACETYLGLUCOSAMINE 2-EPIMERASE_N-ACETYLMANNOSAMINE KINASE"/>
    <property type="match status" value="1"/>
</dbReference>
<dbReference type="AlphaFoldDB" id="A0A4U0S719"/>
<dbReference type="OrthoDB" id="9795247at2"/>
<dbReference type="Proteomes" id="UP000305778">
    <property type="component" value="Unassembled WGS sequence"/>
</dbReference>
<sequence>MTETVWLGVDLGGTKTALRAQTGRGVVHERVFRWETRGAGADLAQLSAEVGLLRARLAGGFDAVGVGTPATLDPLGAVSAWPNRPEWIGLDLRGAFRELFGGVPVRFADDGDLGALAEADAGGVDRLLYLGVGTGIGGGMAIKGADFGAGGIGPFEIGHVITDPDDGPPCRCGRRGCVQAVASGPATLERAAALRGAPVAFDELRRGMAAGEEWAVAAVELTCRRLAAVITGVSELLAPDAVVIGGGFAAGVPGFVATVESHVHALARRGVSEVPAVRGARFGGLATLHGAVALARLLVPPVPGAS</sequence>
<dbReference type="EMBL" id="SUMC01000060">
    <property type="protein sequence ID" value="TKA02951.1"/>
    <property type="molecule type" value="Genomic_DNA"/>
</dbReference>
<evidence type="ECO:0000313" key="2">
    <source>
        <dbReference type="EMBL" id="TKA02951.1"/>
    </source>
</evidence>
<keyword evidence="3" id="KW-1185">Reference proteome</keyword>
<name>A0A4U0S719_9ACTN</name>
<comment type="caution">
    <text evidence="2">The sequence shown here is derived from an EMBL/GenBank/DDBJ whole genome shotgun (WGS) entry which is preliminary data.</text>
</comment>
<dbReference type="InterPro" id="IPR000600">
    <property type="entry name" value="ROK"/>
</dbReference>
<dbReference type="Gene3D" id="3.30.420.40">
    <property type="match status" value="2"/>
</dbReference>
<evidence type="ECO:0000313" key="3">
    <source>
        <dbReference type="Proteomes" id="UP000305778"/>
    </source>
</evidence>
<dbReference type="Pfam" id="PF00480">
    <property type="entry name" value="ROK"/>
    <property type="match status" value="1"/>
</dbReference>
<comment type="similarity">
    <text evidence="1">Belongs to the ROK (NagC/XylR) family.</text>
</comment>
<gene>
    <name evidence="2" type="ORF">FCI23_38005</name>
</gene>